<dbReference type="EMBL" id="BMKI01000003">
    <property type="protein sequence ID" value="GGC88305.1"/>
    <property type="molecule type" value="Genomic_DNA"/>
</dbReference>
<name>A0ABQ1P3N5_9ENTE</name>
<proteinExistence type="predicted"/>
<dbReference type="Proteomes" id="UP000630615">
    <property type="component" value="Unassembled WGS sequence"/>
</dbReference>
<comment type="caution">
    <text evidence="1">The sequence shown here is derived from an EMBL/GenBank/DDBJ whole genome shotgun (WGS) entry which is preliminary data.</text>
</comment>
<organism evidence="1 2">
    <name type="scientific">Enterococcus wangshanyuanii</name>
    <dbReference type="NCBI Taxonomy" id="2005703"/>
    <lineage>
        <taxon>Bacteria</taxon>
        <taxon>Bacillati</taxon>
        <taxon>Bacillota</taxon>
        <taxon>Bacilli</taxon>
        <taxon>Lactobacillales</taxon>
        <taxon>Enterococcaceae</taxon>
        <taxon>Enterococcus</taxon>
    </lineage>
</organism>
<reference evidence="2" key="1">
    <citation type="journal article" date="2019" name="Int. J. Syst. Evol. Microbiol.">
        <title>The Global Catalogue of Microorganisms (GCM) 10K type strain sequencing project: providing services to taxonomists for standard genome sequencing and annotation.</title>
        <authorList>
            <consortium name="The Broad Institute Genomics Platform"/>
            <consortium name="The Broad Institute Genome Sequencing Center for Infectious Disease"/>
            <person name="Wu L."/>
            <person name="Ma J."/>
        </authorList>
    </citation>
    <scope>NUCLEOTIDE SEQUENCE [LARGE SCALE GENOMIC DNA]</scope>
    <source>
        <strain evidence="2">CGMCC 1.15942</strain>
    </source>
</reference>
<sequence length="60" mass="6899">MDNVNLSTFPANKHEALTMLFLQNQDISNLTPEELVNKYKEVYKEIKSTFSTGTSQRIGY</sequence>
<accession>A0ABQ1P3N5</accession>
<keyword evidence="2" id="KW-1185">Reference proteome</keyword>
<gene>
    <name evidence="1" type="ORF">GCM10011573_17390</name>
</gene>
<evidence type="ECO:0000313" key="1">
    <source>
        <dbReference type="EMBL" id="GGC88305.1"/>
    </source>
</evidence>
<evidence type="ECO:0000313" key="2">
    <source>
        <dbReference type="Proteomes" id="UP000630615"/>
    </source>
</evidence>
<protein>
    <submittedName>
        <fullName evidence="1">Uncharacterized protein</fullName>
    </submittedName>
</protein>